<dbReference type="PROSITE" id="PS50143">
    <property type="entry name" value="BIR_REPEAT_2"/>
    <property type="match status" value="1"/>
</dbReference>
<evidence type="ECO:0008006" key="3">
    <source>
        <dbReference type="Google" id="ProtNLM"/>
    </source>
</evidence>
<comment type="caution">
    <text evidence="1">The sequence shown here is derived from an EMBL/GenBank/DDBJ whole genome shotgun (WGS) entry which is preliminary data.</text>
</comment>
<dbReference type="Gene3D" id="1.10.1170.10">
    <property type="entry name" value="Inhibitor Of Apoptosis Protein (2mihbC-IAP-1), Chain A"/>
    <property type="match status" value="1"/>
</dbReference>
<dbReference type="Pfam" id="PF00653">
    <property type="entry name" value="BIR"/>
    <property type="match status" value="1"/>
</dbReference>
<dbReference type="InterPro" id="IPR001370">
    <property type="entry name" value="BIR_rpt"/>
</dbReference>
<reference evidence="1" key="1">
    <citation type="submission" date="2021-03" db="EMBL/GenBank/DDBJ databases">
        <authorList>
            <person name="Bekaert M."/>
        </authorList>
    </citation>
    <scope>NUCLEOTIDE SEQUENCE</scope>
</reference>
<accession>A0A8S3VJ99</accession>
<dbReference type="SUPFAM" id="SSF57924">
    <property type="entry name" value="Inhibitor of apoptosis (IAP) repeat"/>
    <property type="match status" value="1"/>
</dbReference>
<evidence type="ECO:0000313" key="2">
    <source>
        <dbReference type="Proteomes" id="UP000683360"/>
    </source>
</evidence>
<gene>
    <name evidence="1" type="ORF">MEDL_66351</name>
</gene>
<protein>
    <recommendedName>
        <fullName evidence="3">BIRC2_3</fullName>
    </recommendedName>
</protein>
<name>A0A8S3VJ99_MYTED</name>
<sequence length="156" mass="17177">MFILDAFADLNYVTKLKINITQKAKQIHSAIDPKKSPWHLLTYSPKISCVTAHIPISLDHVLSSLRLSSAGFSYGGKGDIVTCSACGLKEGNWNGIEAPLLVHARKSPSCPLIQSLRKPDSYDDMKSGSKCSEDVEQFEAPTSDKCENQPTLETFY</sequence>
<keyword evidence="2" id="KW-1185">Reference proteome</keyword>
<organism evidence="1 2">
    <name type="scientific">Mytilus edulis</name>
    <name type="common">Blue mussel</name>
    <dbReference type="NCBI Taxonomy" id="6550"/>
    <lineage>
        <taxon>Eukaryota</taxon>
        <taxon>Metazoa</taxon>
        <taxon>Spiralia</taxon>
        <taxon>Lophotrochozoa</taxon>
        <taxon>Mollusca</taxon>
        <taxon>Bivalvia</taxon>
        <taxon>Autobranchia</taxon>
        <taxon>Pteriomorphia</taxon>
        <taxon>Mytilida</taxon>
        <taxon>Mytiloidea</taxon>
        <taxon>Mytilidae</taxon>
        <taxon>Mytilinae</taxon>
        <taxon>Mytilus</taxon>
    </lineage>
</organism>
<dbReference type="Proteomes" id="UP000683360">
    <property type="component" value="Unassembled WGS sequence"/>
</dbReference>
<evidence type="ECO:0000313" key="1">
    <source>
        <dbReference type="EMBL" id="CAG2254891.1"/>
    </source>
</evidence>
<dbReference type="EMBL" id="CAJPWZ010003256">
    <property type="protein sequence ID" value="CAG2254891.1"/>
    <property type="molecule type" value="Genomic_DNA"/>
</dbReference>
<dbReference type="OrthoDB" id="774873at2759"/>
<proteinExistence type="predicted"/>
<dbReference type="SMART" id="SM00238">
    <property type="entry name" value="BIR"/>
    <property type="match status" value="1"/>
</dbReference>
<dbReference type="AlphaFoldDB" id="A0A8S3VJ99"/>